<feature type="coiled-coil region" evidence="1">
    <location>
        <begin position="9"/>
        <end position="75"/>
    </location>
</feature>
<organism evidence="2 3">
    <name type="scientific">Methanobrevibacter ruminantium (strain ATCC 35063 / DSM 1093 / JCM 13430 / OCM 146 / M1)</name>
    <name type="common">Methanobacterium ruminantium</name>
    <dbReference type="NCBI Taxonomy" id="634498"/>
    <lineage>
        <taxon>Archaea</taxon>
        <taxon>Methanobacteriati</taxon>
        <taxon>Methanobacteriota</taxon>
        <taxon>Methanomada group</taxon>
        <taxon>Methanobacteria</taxon>
        <taxon>Methanobacteriales</taxon>
        <taxon>Methanobacteriaceae</taxon>
        <taxon>Methanobrevibacter</taxon>
    </lineage>
</organism>
<keyword evidence="3" id="KW-1185">Reference proteome</keyword>
<dbReference type="KEGG" id="mru:mru_1972"/>
<evidence type="ECO:0000313" key="2">
    <source>
        <dbReference type="EMBL" id="ADC47822.1"/>
    </source>
</evidence>
<accession>D3E098</accession>
<evidence type="ECO:0000256" key="1">
    <source>
        <dbReference type="SAM" id="Coils"/>
    </source>
</evidence>
<dbReference type="EMBL" id="CP001719">
    <property type="protein sequence ID" value="ADC47822.1"/>
    <property type="molecule type" value="Genomic_DNA"/>
</dbReference>
<proteinExistence type="predicted"/>
<evidence type="ECO:0000313" key="3">
    <source>
        <dbReference type="Proteomes" id="UP000008680"/>
    </source>
</evidence>
<dbReference type="Proteomes" id="UP000008680">
    <property type="component" value="Chromosome"/>
</dbReference>
<gene>
    <name evidence="2" type="ordered locus">mru_1972</name>
</gene>
<name>D3E098_METRM</name>
<dbReference type="OrthoDB" id="78227at2157"/>
<protein>
    <submittedName>
        <fullName evidence="2">Uncharacterized protein</fullName>
    </submittedName>
</protein>
<sequence>MELVIFKAENKLEEIFLNAQLKMQKAKNELIKNMEKDIEKAIELAAIEVETQIIKENIDIAVDALEETIEEEKADLAERFE</sequence>
<keyword evidence="1" id="KW-0175">Coiled coil</keyword>
<reference evidence="2 3" key="1">
    <citation type="journal article" date="2010" name="PLoS ONE">
        <title>The genome sequence of the rumen methanogen Methanobrevibacter ruminantium reveals new possibilities for controlling ruminant methane emissions.</title>
        <authorList>
            <person name="Leahy S.C."/>
            <person name="Kelly W.J."/>
            <person name="Altermann E."/>
            <person name="Ronimus R.S."/>
            <person name="Yeoman C.J."/>
            <person name="Pacheco D.M."/>
            <person name="Li D."/>
            <person name="Kong Z."/>
            <person name="McTavish S."/>
            <person name="Sang C."/>
            <person name="Lambie S.C."/>
            <person name="Janssen P.H."/>
            <person name="Dey D."/>
            <person name="Attwood G.T."/>
        </authorList>
    </citation>
    <scope>NUCLEOTIDE SEQUENCE [LARGE SCALE GENOMIC DNA]</scope>
    <source>
        <strain evidence="3">ATCC 35063 / DSM 1093 / JCM 13430 / OCM 146 / M1</strain>
    </source>
</reference>
<dbReference type="GeneID" id="8771642"/>
<dbReference type="AlphaFoldDB" id="D3E098"/>
<dbReference type="RefSeq" id="WP_012956770.1">
    <property type="nucleotide sequence ID" value="NC_013790.1"/>
</dbReference>
<dbReference type="PATRIC" id="fig|634498.28.peg.1973"/>
<dbReference type="HOGENOM" id="CLU_2565797_0_0_2"/>